<accession>A0A8J8BAY3</accession>
<protein>
    <recommendedName>
        <fullName evidence="3">CdiI immunity protein domain-containing protein</fullName>
    </recommendedName>
</protein>
<comment type="caution">
    <text evidence="1">The sequence shown here is derived from an EMBL/GenBank/DDBJ whole genome shotgun (WGS) entry which is preliminary data.</text>
</comment>
<evidence type="ECO:0000313" key="2">
    <source>
        <dbReference type="Proteomes" id="UP000677913"/>
    </source>
</evidence>
<gene>
    <name evidence="1" type="ORF">KGA66_00735</name>
</gene>
<sequence>MNKTVADFIGAYLHVEVAYEDLGPTRELIAALSPEYAGSLEEGFERLLRSRGLAAADYDGMTHIEFESDDALYRYLQGVYDYLFRGAGAQPRPPR</sequence>
<organism evidence="1 2">
    <name type="scientific">Actinocrinis puniceicyclus</name>
    <dbReference type="NCBI Taxonomy" id="977794"/>
    <lineage>
        <taxon>Bacteria</taxon>
        <taxon>Bacillati</taxon>
        <taxon>Actinomycetota</taxon>
        <taxon>Actinomycetes</taxon>
        <taxon>Catenulisporales</taxon>
        <taxon>Actinospicaceae</taxon>
        <taxon>Actinocrinis</taxon>
    </lineage>
</organism>
<dbReference type="Proteomes" id="UP000677913">
    <property type="component" value="Unassembled WGS sequence"/>
</dbReference>
<evidence type="ECO:0000313" key="1">
    <source>
        <dbReference type="EMBL" id="MBS2961551.1"/>
    </source>
</evidence>
<dbReference type="EMBL" id="JAGSXH010000001">
    <property type="protein sequence ID" value="MBS2961551.1"/>
    <property type="molecule type" value="Genomic_DNA"/>
</dbReference>
<evidence type="ECO:0008006" key="3">
    <source>
        <dbReference type="Google" id="ProtNLM"/>
    </source>
</evidence>
<reference evidence="1" key="1">
    <citation type="submission" date="2021-04" db="EMBL/GenBank/DDBJ databases">
        <title>Genome based classification of Actinospica acidithermotolerans sp. nov., an actinobacterium isolated from an Indonesian hot spring.</title>
        <authorList>
            <person name="Kusuma A.B."/>
            <person name="Putra K.E."/>
            <person name="Nafisah S."/>
            <person name="Loh J."/>
            <person name="Nouioui I."/>
            <person name="Goodfellow M."/>
        </authorList>
    </citation>
    <scope>NUCLEOTIDE SEQUENCE</scope>
    <source>
        <strain evidence="1">DSM 45618</strain>
    </source>
</reference>
<dbReference type="RefSeq" id="WP_211463332.1">
    <property type="nucleotide sequence ID" value="NZ_JAGSXH010000001.1"/>
</dbReference>
<name>A0A8J8BAY3_9ACTN</name>
<proteinExistence type="predicted"/>
<dbReference type="AlphaFoldDB" id="A0A8J8BAY3"/>
<keyword evidence="2" id="KW-1185">Reference proteome</keyword>